<geneLocation type="plasmid" evidence="6">
    <name>pjcm18538 dna</name>
</geneLocation>
<keyword evidence="1" id="KW-0489">Methyltransferase</keyword>
<dbReference type="KEGG" id="marz:MARA_25020"/>
<dbReference type="CDD" id="cd02440">
    <property type="entry name" value="AdoMet_MTases"/>
    <property type="match status" value="1"/>
</dbReference>
<reference evidence="5 6" key="1">
    <citation type="journal article" date="2019" name="Emerg. Microbes Infect.">
        <title>Comprehensive subspecies identification of 175 nontuberculous mycobacteria species based on 7547 genomic profiles.</title>
        <authorList>
            <person name="Matsumoto Y."/>
            <person name="Kinjo T."/>
            <person name="Motooka D."/>
            <person name="Nabeya D."/>
            <person name="Jung N."/>
            <person name="Uechi K."/>
            <person name="Horii T."/>
            <person name="Iida T."/>
            <person name="Fujita J."/>
            <person name="Nakamura S."/>
        </authorList>
    </citation>
    <scope>NUCLEOTIDE SEQUENCE [LARGE SCALE GENOMIC DNA]</scope>
    <source>
        <strain evidence="5 6">JCM 18538</strain>
    </source>
</reference>
<dbReference type="EMBL" id="AP022593">
    <property type="protein sequence ID" value="BBY49034.1"/>
    <property type="molecule type" value="Genomic_DNA"/>
</dbReference>
<name>A0A7I7RWM8_9MYCO</name>
<evidence type="ECO:0000256" key="3">
    <source>
        <dbReference type="ARBA" id="ARBA00022691"/>
    </source>
</evidence>
<evidence type="ECO:0000256" key="1">
    <source>
        <dbReference type="ARBA" id="ARBA00022603"/>
    </source>
</evidence>
<dbReference type="Gene3D" id="3.40.50.150">
    <property type="entry name" value="Vaccinia Virus protein VP39"/>
    <property type="match status" value="1"/>
</dbReference>
<evidence type="ECO:0000256" key="2">
    <source>
        <dbReference type="ARBA" id="ARBA00022679"/>
    </source>
</evidence>
<keyword evidence="6" id="KW-1185">Reference proteome</keyword>
<keyword evidence="2" id="KW-0808">Transferase</keyword>
<keyword evidence="3" id="KW-0949">S-adenosyl-L-methionine</keyword>
<accession>A0A7I7RWM8</accession>
<dbReference type="Proteomes" id="UP000467428">
    <property type="component" value="Chromosome"/>
</dbReference>
<protein>
    <recommendedName>
        <fullName evidence="4">Methyltransferase domain-containing protein</fullName>
    </recommendedName>
</protein>
<organism evidence="5 6">
    <name type="scientific">Mycolicibacterium arabiense</name>
    <dbReference type="NCBI Taxonomy" id="1286181"/>
    <lineage>
        <taxon>Bacteria</taxon>
        <taxon>Bacillati</taxon>
        <taxon>Actinomycetota</taxon>
        <taxon>Actinomycetes</taxon>
        <taxon>Mycobacteriales</taxon>
        <taxon>Mycobacteriaceae</taxon>
        <taxon>Mycolicibacterium</taxon>
    </lineage>
</organism>
<proteinExistence type="predicted"/>
<dbReference type="InterPro" id="IPR029063">
    <property type="entry name" value="SAM-dependent_MTases_sf"/>
</dbReference>
<evidence type="ECO:0000313" key="5">
    <source>
        <dbReference type="EMBL" id="BBY49034.1"/>
    </source>
</evidence>
<sequence>MRLPDEQSRLQISAGPEHAVSMSKTTEAGRVLAAEWDGRYTGWSMETPAAEPNPALLAEAAQLRPGRALDIGCGLGSDAIWLAARGWDVTALDVSQVALDRAATRAEQAGVSVAWQQSRLEDAAVPPRGFDLVTAHYPALLHSEGRDAERALLASVAVGGTLLVVHHADVDVETAKAHGFDPADYLDHDDVAALFDDTWEVRIERGRLRGRPAGSEGQHTHDDVLVARRLRRALSDAPADPAAPA</sequence>
<dbReference type="SUPFAM" id="SSF53335">
    <property type="entry name" value="S-adenosyl-L-methionine-dependent methyltransferases"/>
    <property type="match status" value="1"/>
</dbReference>
<dbReference type="PANTHER" id="PTHR43464">
    <property type="entry name" value="METHYLTRANSFERASE"/>
    <property type="match status" value="1"/>
</dbReference>
<feature type="domain" description="Methyltransferase" evidence="4">
    <location>
        <begin position="69"/>
        <end position="152"/>
    </location>
</feature>
<dbReference type="PANTHER" id="PTHR43464:SF19">
    <property type="entry name" value="UBIQUINONE BIOSYNTHESIS O-METHYLTRANSFERASE, MITOCHONDRIAL"/>
    <property type="match status" value="1"/>
</dbReference>
<dbReference type="Pfam" id="PF13649">
    <property type="entry name" value="Methyltransf_25"/>
    <property type="match status" value="1"/>
</dbReference>
<gene>
    <name evidence="5" type="ORF">MARA_25020</name>
</gene>
<evidence type="ECO:0000313" key="6">
    <source>
        <dbReference type="Proteomes" id="UP000467428"/>
    </source>
</evidence>
<dbReference type="AlphaFoldDB" id="A0A7I7RWM8"/>
<dbReference type="GO" id="GO:0032259">
    <property type="term" value="P:methylation"/>
    <property type="evidence" value="ECO:0007669"/>
    <property type="project" value="UniProtKB-KW"/>
</dbReference>
<dbReference type="GO" id="GO:0008168">
    <property type="term" value="F:methyltransferase activity"/>
    <property type="evidence" value="ECO:0007669"/>
    <property type="project" value="UniProtKB-KW"/>
</dbReference>
<evidence type="ECO:0000259" key="4">
    <source>
        <dbReference type="Pfam" id="PF13649"/>
    </source>
</evidence>
<dbReference type="InterPro" id="IPR041698">
    <property type="entry name" value="Methyltransf_25"/>
</dbReference>